<evidence type="ECO:0000256" key="2">
    <source>
        <dbReference type="SAM" id="Coils"/>
    </source>
</evidence>
<proteinExistence type="inferred from homology"/>
<organism evidence="4 5">
    <name type="scientific">Trypanosoma theileri</name>
    <dbReference type="NCBI Taxonomy" id="67003"/>
    <lineage>
        <taxon>Eukaryota</taxon>
        <taxon>Discoba</taxon>
        <taxon>Euglenozoa</taxon>
        <taxon>Kinetoplastea</taxon>
        <taxon>Metakinetoplastina</taxon>
        <taxon>Trypanosomatida</taxon>
        <taxon>Trypanosomatidae</taxon>
        <taxon>Trypanosoma</taxon>
    </lineage>
</organism>
<dbReference type="VEuPathDB" id="TriTrypDB:TM35_000052030"/>
<dbReference type="PANTHER" id="PTHR16052">
    <property type="entry name" value="TBCC DOMAIN-CONTAINING PROTEIN 1"/>
    <property type="match status" value="1"/>
</dbReference>
<dbReference type="Gene3D" id="2.160.20.70">
    <property type="match status" value="1"/>
</dbReference>
<dbReference type="InterPro" id="IPR016098">
    <property type="entry name" value="CAP/MinC_C"/>
</dbReference>
<dbReference type="InterPro" id="IPR039589">
    <property type="entry name" value="TBCC1"/>
</dbReference>
<evidence type="ECO:0000313" key="4">
    <source>
        <dbReference type="EMBL" id="ORC91607.1"/>
    </source>
</evidence>
<name>A0A1X0P3V6_9TRYP</name>
<dbReference type="Proteomes" id="UP000192257">
    <property type="component" value="Unassembled WGS sequence"/>
</dbReference>
<gene>
    <name evidence="4" type="ORF">TM35_000052030</name>
</gene>
<feature type="coiled-coil region" evidence="2">
    <location>
        <begin position="471"/>
        <end position="498"/>
    </location>
</feature>
<dbReference type="GeneID" id="39982638"/>
<accession>A0A1X0P3V6</accession>
<evidence type="ECO:0000313" key="5">
    <source>
        <dbReference type="Proteomes" id="UP000192257"/>
    </source>
</evidence>
<dbReference type="EMBL" id="NBCO01000005">
    <property type="protein sequence ID" value="ORC91607.1"/>
    <property type="molecule type" value="Genomic_DNA"/>
</dbReference>
<reference evidence="4 5" key="1">
    <citation type="submission" date="2017-03" db="EMBL/GenBank/DDBJ databases">
        <title>An alternative strategy for trypanosome survival in the mammalian bloodstream revealed through genome and transcriptome analysis of the ubiquitous bovine parasite Trypanosoma (Megatrypanum) theileri.</title>
        <authorList>
            <person name="Kelly S."/>
            <person name="Ivens A."/>
            <person name="Mott A."/>
            <person name="O'Neill E."/>
            <person name="Emms D."/>
            <person name="Macleod O."/>
            <person name="Voorheis P."/>
            <person name="Matthews J."/>
            <person name="Matthews K."/>
            <person name="Carrington M."/>
        </authorList>
    </citation>
    <scope>NUCLEOTIDE SEQUENCE [LARGE SCALE GENOMIC DNA]</scope>
    <source>
        <strain evidence="4">Edinburgh</strain>
    </source>
</reference>
<feature type="domain" description="C-CAP/cofactor C-like" evidence="3">
    <location>
        <begin position="270"/>
        <end position="416"/>
    </location>
</feature>
<evidence type="ECO:0000259" key="3">
    <source>
        <dbReference type="PROSITE" id="PS51329"/>
    </source>
</evidence>
<dbReference type="AlphaFoldDB" id="A0A1X0P3V6"/>
<sequence>MSVKYSSSPYYSENDGRYGDIASATSLLSSNQVVFCVNPVLFQNCGILLDTPSGLTTSAIMKLRQESPNSTAISLAMWTDIAVNVIGMRESVAYSVFDVVYALTGSCLQASSYVNGSTTNNKSLAECRQDGNRALLKKMGGTVDESRWPVASASRQVSLPALTIFLLAQLILEHPPRPMLGDISQEHVMSSVRQHLHDYISAVAITRPGRLTIADAQELRILLREFVNGVEQPFGTSISFLWPRSERTIDITILSQFIRPRIVLASELSASTTSSPFSNNVIVKGLRGTIYIPPYPVMPSNSMKTIASSSYTIEKCAQSSFYITSDLPHTRLSQLVNCTVALGPVGGILCIDRCENSTISALCAAVVVSRCRNITIFICTNTPPVLCLHEGANTLENVRFAPYNSHYSTLEEHLASSGVNPKLNLWNVGLPSTQYVLPPDEFTPLCFPVAPQTSAVVTTRTNPCPLPRVYAEALERRVRRFQETSKQLHDAYQRLEAEGRKDLADELRGKVHTMFIEWLRRVGQEKGLISLLLQSTDDRSPS</sequence>
<dbReference type="STRING" id="67003.A0A1X0P3V6"/>
<comment type="caution">
    <text evidence="4">The sequence shown here is derived from an EMBL/GenBank/DDBJ whole genome shotgun (WGS) entry which is preliminary data.</text>
</comment>
<keyword evidence="2" id="KW-0175">Coiled coil</keyword>
<dbReference type="Pfam" id="PF07986">
    <property type="entry name" value="TBCC"/>
    <property type="match status" value="1"/>
</dbReference>
<dbReference type="OrthoDB" id="427777at2759"/>
<dbReference type="PROSITE" id="PS51329">
    <property type="entry name" value="C_CAP_COFACTOR_C"/>
    <property type="match status" value="1"/>
</dbReference>
<evidence type="ECO:0000256" key="1">
    <source>
        <dbReference type="ARBA" id="ARBA00008848"/>
    </source>
</evidence>
<dbReference type="InterPro" id="IPR012945">
    <property type="entry name" value="Tubulin-bd_cofactor_C_dom"/>
</dbReference>
<protein>
    <submittedName>
        <fullName evidence="4">Putative tubulin binding cofactor c</fullName>
    </submittedName>
</protein>
<dbReference type="RefSeq" id="XP_028885673.1">
    <property type="nucleotide sequence ID" value="XM_029022858.1"/>
</dbReference>
<dbReference type="InterPro" id="IPR017901">
    <property type="entry name" value="C-CAP_CF_C-like"/>
</dbReference>
<dbReference type="PANTHER" id="PTHR16052:SF0">
    <property type="entry name" value="TBCC DOMAIN-CONTAINING PROTEIN 1"/>
    <property type="match status" value="1"/>
</dbReference>
<comment type="similarity">
    <text evidence="1">Belongs to the TBCC family.</text>
</comment>
<keyword evidence="5" id="KW-1185">Reference proteome</keyword>